<keyword evidence="1" id="KW-0472">Membrane</keyword>
<sequence>MRLLPLVLLFPVAYSLICKDITIGTANGTSFNFKNDLQCPDSTKWCMSINGSVSLPGFSVEGNMGNCETNGFVGALVKAAAPLMDITCKTKGCIDYRPHLNITQCCCDTDFCNLGSTSITGLFIMVLSALFLLSL</sequence>
<dbReference type="Proteomes" id="UP001176961">
    <property type="component" value="Unassembled WGS sequence"/>
</dbReference>
<accession>A0AA36H438</accession>
<evidence type="ECO:0000256" key="1">
    <source>
        <dbReference type="SAM" id="Phobius"/>
    </source>
</evidence>
<organism evidence="2 3">
    <name type="scientific">Cylicocyclus nassatus</name>
    <name type="common">Nematode worm</name>
    <dbReference type="NCBI Taxonomy" id="53992"/>
    <lineage>
        <taxon>Eukaryota</taxon>
        <taxon>Metazoa</taxon>
        <taxon>Ecdysozoa</taxon>
        <taxon>Nematoda</taxon>
        <taxon>Chromadorea</taxon>
        <taxon>Rhabditida</taxon>
        <taxon>Rhabditina</taxon>
        <taxon>Rhabditomorpha</taxon>
        <taxon>Strongyloidea</taxon>
        <taxon>Strongylidae</taxon>
        <taxon>Cylicocyclus</taxon>
    </lineage>
</organism>
<comment type="caution">
    <text evidence="2">The sequence shown here is derived from an EMBL/GenBank/DDBJ whole genome shotgun (WGS) entry which is preliminary data.</text>
</comment>
<feature type="transmembrane region" description="Helical" evidence="1">
    <location>
        <begin position="114"/>
        <end position="133"/>
    </location>
</feature>
<gene>
    <name evidence="2" type="ORF">CYNAS_LOCUS15713</name>
</gene>
<evidence type="ECO:0000313" key="3">
    <source>
        <dbReference type="Proteomes" id="UP001176961"/>
    </source>
</evidence>
<keyword evidence="1" id="KW-0812">Transmembrane</keyword>
<dbReference type="EMBL" id="CATQJL010000305">
    <property type="protein sequence ID" value="CAJ0603730.1"/>
    <property type="molecule type" value="Genomic_DNA"/>
</dbReference>
<evidence type="ECO:0000313" key="2">
    <source>
        <dbReference type="EMBL" id="CAJ0603730.1"/>
    </source>
</evidence>
<name>A0AA36H438_CYLNA</name>
<proteinExistence type="predicted"/>
<reference evidence="2" key="1">
    <citation type="submission" date="2023-07" db="EMBL/GenBank/DDBJ databases">
        <authorList>
            <consortium name="CYATHOMIX"/>
        </authorList>
    </citation>
    <scope>NUCLEOTIDE SEQUENCE</scope>
    <source>
        <strain evidence="2">N/A</strain>
    </source>
</reference>
<keyword evidence="3" id="KW-1185">Reference proteome</keyword>
<dbReference type="AlphaFoldDB" id="A0AA36H438"/>
<keyword evidence="1" id="KW-1133">Transmembrane helix</keyword>
<protein>
    <submittedName>
        <fullName evidence="2">Uncharacterized protein</fullName>
    </submittedName>
</protein>